<dbReference type="InterPro" id="IPR029063">
    <property type="entry name" value="SAM-dependent_MTases_sf"/>
</dbReference>
<dbReference type="Proteomes" id="UP001206067">
    <property type="component" value="Unassembled WGS sequence"/>
</dbReference>
<dbReference type="CDD" id="cd02440">
    <property type="entry name" value="AdoMet_MTases"/>
    <property type="match status" value="1"/>
</dbReference>
<keyword evidence="1" id="KW-0808">Transferase</keyword>
<sequence length="343" mass="36964">MEERSAPSNISDPAWLLRRGIELLGASGRAMVVDLIARARAASPGDPDIGAVCRILETHKVPRFHATMLQDAARNRAYRAAIEQFVPGRRVLDIGTGSGLLAMMAARAGAASVVACEQDPRLARTAREIIARNGLADRITVIDRPSFELERQRDLDGGVDCVVSEIFSENLLGEGVLGALAHARSELCNPGAVFLPERASIRIALAQAPATDEPPDEVEGFSLAPFARHVSASKSIRSDHPQLALRSAPQTAFEFQWTADSDPPASAHAISGLECLGGTVNAVAQWIELRFLPGHTYENAPGSGHGHHWLNPLTPIPPRTSAAGDTARIRSWYCDEHLTHREI</sequence>
<name>A0ABT1XR77_9SPHN</name>
<dbReference type="Gene3D" id="2.70.160.11">
    <property type="entry name" value="Hnrnp arginine n-methyltransferase1"/>
    <property type="match status" value="1"/>
</dbReference>
<organism evidence="1 2">
    <name type="scientific">Parerythrobacter lacustris</name>
    <dbReference type="NCBI Taxonomy" id="2969984"/>
    <lineage>
        <taxon>Bacteria</taxon>
        <taxon>Pseudomonadati</taxon>
        <taxon>Pseudomonadota</taxon>
        <taxon>Alphaproteobacteria</taxon>
        <taxon>Sphingomonadales</taxon>
        <taxon>Erythrobacteraceae</taxon>
        <taxon>Parerythrobacter</taxon>
    </lineage>
</organism>
<reference evidence="1 2" key="1">
    <citation type="submission" date="2022-08" db="EMBL/GenBank/DDBJ databases">
        <title>Polyphasic taxonomy analysis of Qipengyuania sp.RS5-5.</title>
        <authorList>
            <person name="Xamxidin M."/>
            <person name="Wu M."/>
        </authorList>
    </citation>
    <scope>NUCLEOTIDE SEQUENCE [LARGE SCALE GENOMIC DNA]</scope>
    <source>
        <strain evidence="1 2">RS5-5</strain>
    </source>
</reference>
<dbReference type="Pfam" id="PF06325">
    <property type="entry name" value="PrmA"/>
    <property type="match status" value="1"/>
</dbReference>
<dbReference type="SUPFAM" id="SSF53335">
    <property type="entry name" value="S-adenosyl-L-methionine-dependent methyltransferases"/>
    <property type="match status" value="1"/>
</dbReference>
<keyword evidence="1" id="KW-0489">Methyltransferase</keyword>
<keyword evidence="1" id="KW-0689">Ribosomal protein</keyword>
<dbReference type="InterPro" id="IPR025799">
    <property type="entry name" value="Arg_MeTrfase"/>
</dbReference>
<protein>
    <submittedName>
        <fullName evidence="1">50S ribosomal protein L11 methyltransferase</fullName>
    </submittedName>
</protein>
<evidence type="ECO:0000313" key="1">
    <source>
        <dbReference type="EMBL" id="MCR2834170.1"/>
    </source>
</evidence>
<keyword evidence="1" id="KW-0687">Ribonucleoprotein</keyword>
<proteinExistence type="predicted"/>
<dbReference type="RefSeq" id="WP_257595974.1">
    <property type="nucleotide sequence ID" value="NZ_JANKHH010000005.1"/>
</dbReference>
<dbReference type="GO" id="GO:0008168">
    <property type="term" value="F:methyltransferase activity"/>
    <property type="evidence" value="ECO:0007669"/>
    <property type="project" value="UniProtKB-KW"/>
</dbReference>
<dbReference type="PANTHER" id="PTHR11006">
    <property type="entry name" value="PROTEIN ARGININE N-METHYLTRANSFERASE"/>
    <property type="match status" value="1"/>
</dbReference>
<dbReference type="GO" id="GO:0005840">
    <property type="term" value="C:ribosome"/>
    <property type="evidence" value="ECO:0007669"/>
    <property type="project" value="UniProtKB-KW"/>
</dbReference>
<dbReference type="EMBL" id="JANKHH010000005">
    <property type="protein sequence ID" value="MCR2834170.1"/>
    <property type="molecule type" value="Genomic_DNA"/>
</dbReference>
<dbReference type="PANTHER" id="PTHR11006:SF4">
    <property type="entry name" value="PROTEIN ARGININE N-METHYLTRANSFERASE 7"/>
    <property type="match status" value="1"/>
</dbReference>
<evidence type="ECO:0000313" key="2">
    <source>
        <dbReference type="Proteomes" id="UP001206067"/>
    </source>
</evidence>
<dbReference type="GO" id="GO:0032259">
    <property type="term" value="P:methylation"/>
    <property type="evidence" value="ECO:0007669"/>
    <property type="project" value="UniProtKB-KW"/>
</dbReference>
<accession>A0ABT1XR77</accession>
<keyword evidence="2" id="KW-1185">Reference proteome</keyword>
<comment type="caution">
    <text evidence="1">The sequence shown here is derived from an EMBL/GenBank/DDBJ whole genome shotgun (WGS) entry which is preliminary data.</text>
</comment>
<dbReference type="Gene3D" id="3.40.50.150">
    <property type="entry name" value="Vaccinia Virus protein VP39"/>
    <property type="match status" value="1"/>
</dbReference>
<gene>
    <name evidence="1" type="ORF">NSO95_09465</name>
</gene>